<dbReference type="AlphaFoldDB" id="A0A7W7ZN19"/>
<feature type="chain" id="PRO_5030910897" evidence="1">
    <location>
        <begin position="18"/>
        <end position="140"/>
    </location>
</feature>
<keyword evidence="1" id="KW-0732">Signal</keyword>
<evidence type="ECO:0000313" key="2">
    <source>
        <dbReference type="EMBL" id="MBB5062216.1"/>
    </source>
</evidence>
<gene>
    <name evidence="2" type="ORF">HDF15_000543</name>
</gene>
<organism evidence="2 3">
    <name type="scientific">Granulicella mallensis</name>
    <dbReference type="NCBI Taxonomy" id="940614"/>
    <lineage>
        <taxon>Bacteria</taxon>
        <taxon>Pseudomonadati</taxon>
        <taxon>Acidobacteriota</taxon>
        <taxon>Terriglobia</taxon>
        <taxon>Terriglobales</taxon>
        <taxon>Acidobacteriaceae</taxon>
        <taxon>Granulicella</taxon>
    </lineage>
</organism>
<feature type="signal peptide" evidence="1">
    <location>
        <begin position="1"/>
        <end position="17"/>
    </location>
</feature>
<evidence type="ECO:0000256" key="1">
    <source>
        <dbReference type="SAM" id="SignalP"/>
    </source>
</evidence>
<protein>
    <submittedName>
        <fullName evidence="2">Uncharacterized protein</fullName>
    </submittedName>
</protein>
<dbReference type="RefSeq" id="WP_184252712.1">
    <property type="nucleotide sequence ID" value="NZ_JACHIO010000002.1"/>
</dbReference>
<sequence>MSVLALSVILAFVTPQAGSTPAPTAQSRQAGDAREMTLTLPHALRKGETAWLLVTVGMIGHNQIQLTTQSGKDLGNISPFGIRSGQAAGTYTIPVPAEALSGRRLVLRLSVPQAGGLHRATTTEEVTSVRLVIQRFGNGN</sequence>
<evidence type="ECO:0000313" key="3">
    <source>
        <dbReference type="Proteomes" id="UP000584867"/>
    </source>
</evidence>
<comment type="caution">
    <text evidence="2">The sequence shown here is derived from an EMBL/GenBank/DDBJ whole genome shotgun (WGS) entry which is preliminary data.</text>
</comment>
<dbReference type="Proteomes" id="UP000584867">
    <property type="component" value="Unassembled WGS sequence"/>
</dbReference>
<accession>A0A7W7ZN19</accession>
<dbReference type="EMBL" id="JACHIO010000002">
    <property type="protein sequence ID" value="MBB5062216.1"/>
    <property type="molecule type" value="Genomic_DNA"/>
</dbReference>
<reference evidence="2 3" key="1">
    <citation type="submission" date="2020-08" db="EMBL/GenBank/DDBJ databases">
        <title>Genomic Encyclopedia of Type Strains, Phase IV (KMG-V): Genome sequencing to study the core and pangenomes of soil and plant-associated prokaryotes.</title>
        <authorList>
            <person name="Whitman W."/>
        </authorList>
    </citation>
    <scope>NUCLEOTIDE SEQUENCE [LARGE SCALE GENOMIC DNA]</scope>
    <source>
        <strain evidence="2 3">X5P3</strain>
    </source>
</reference>
<proteinExistence type="predicted"/>
<name>A0A7W7ZN19_9BACT</name>